<dbReference type="GO" id="GO:0005783">
    <property type="term" value="C:endoplasmic reticulum"/>
    <property type="evidence" value="ECO:0007669"/>
    <property type="project" value="UniProtKB-SubCell"/>
</dbReference>
<dbReference type="PANTHER" id="PTHR20902:SF0">
    <property type="entry name" value="TRAFFICKING PROTEIN PARTICLE COMPLEX SUBUNIT 5"/>
    <property type="match status" value="1"/>
</dbReference>
<dbReference type="GO" id="GO:0016192">
    <property type="term" value="P:vesicle-mediated transport"/>
    <property type="evidence" value="ECO:0007669"/>
    <property type="project" value="UniProtKB-KW"/>
</dbReference>
<dbReference type="Gene3D" id="3.30.1380.20">
    <property type="entry name" value="Trafficking protein particle complex subunit 3"/>
    <property type="match status" value="1"/>
</dbReference>
<evidence type="ECO:0000313" key="9">
    <source>
        <dbReference type="Proteomes" id="UP001567538"/>
    </source>
</evidence>
<evidence type="ECO:0000256" key="4">
    <source>
        <dbReference type="ARBA" id="ARBA00022448"/>
    </source>
</evidence>
<evidence type="ECO:0000256" key="1">
    <source>
        <dbReference type="ARBA" id="ARBA00004240"/>
    </source>
</evidence>
<proteinExistence type="inferred from homology"/>
<gene>
    <name evidence="8" type="ORF">AAHA92_05953</name>
</gene>
<dbReference type="AlphaFoldDB" id="A0ABD1I426"/>
<comment type="subcellular location">
    <subcellularLocation>
        <location evidence="1">Endoplasmic reticulum</location>
    </subcellularLocation>
    <subcellularLocation>
        <location evidence="2">Golgi apparatus</location>
    </subcellularLocation>
</comment>
<keyword evidence="7" id="KW-0333">Golgi apparatus</keyword>
<keyword evidence="9" id="KW-1185">Reference proteome</keyword>
<dbReference type="PANTHER" id="PTHR20902">
    <property type="entry name" value="41-2 PROTEIN ANTIGEN-RELATED"/>
    <property type="match status" value="1"/>
</dbReference>
<organism evidence="8 9">
    <name type="scientific">Salvia divinorum</name>
    <name type="common">Maria pastora</name>
    <name type="synonym">Diviner's sage</name>
    <dbReference type="NCBI Taxonomy" id="28513"/>
    <lineage>
        <taxon>Eukaryota</taxon>
        <taxon>Viridiplantae</taxon>
        <taxon>Streptophyta</taxon>
        <taxon>Embryophyta</taxon>
        <taxon>Tracheophyta</taxon>
        <taxon>Spermatophyta</taxon>
        <taxon>Magnoliopsida</taxon>
        <taxon>eudicotyledons</taxon>
        <taxon>Gunneridae</taxon>
        <taxon>Pentapetalae</taxon>
        <taxon>asterids</taxon>
        <taxon>lamiids</taxon>
        <taxon>Lamiales</taxon>
        <taxon>Lamiaceae</taxon>
        <taxon>Nepetoideae</taxon>
        <taxon>Mentheae</taxon>
        <taxon>Salviinae</taxon>
        <taxon>Salvia</taxon>
        <taxon>Salvia subgen. Calosphace</taxon>
    </lineage>
</organism>
<reference evidence="8 9" key="1">
    <citation type="submission" date="2024-06" db="EMBL/GenBank/DDBJ databases">
        <title>A chromosome level genome sequence of Diviner's sage (Salvia divinorum).</title>
        <authorList>
            <person name="Ford S.A."/>
            <person name="Ro D.-K."/>
            <person name="Ness R.W."/>
            <person name="Phillips M.A."/>
        </authorList>
    </citation>
    <scope>NUCLEOTIDE SEQUENCE [LARGE SCALE GENOMIC DNA]</scope>
    <source>
        <strain evidence="8">SAF-2024a</strain>
        <tissue evidence="8">Leaf</tissue>
    </source>
</reference>
<evidence type="ECO:0000256" key="6">
    <source>
        <dbReference type="ARBA" id="ARBA00022892"/>
    </source>
</evidence>
<dbReference type="InterPro" id="IPR007194">
    <property type="entry name" value="TRAPP_component"/>
</dbReference>
<dbReference type="InterPro" id="IPR016696">
    <property type="entry name" value="TRAPP-I_su5"/>
</dbReference>
<protein>
    <submittedName>
        <fullName evidence="8">Trafficking protein particle complex subunit 5</fullName>
    </submittedName>
</protein>
<evidence type="ECO:0000256" key="2">
    <source>
        <dbReference type="ARBA" id="ARBA00004555"/>
    </source>
</evidence>
<evidence type="ECO:0000313" key="8">
    <source>
        <dbReference type="EMBL" id="KAL1563491.1"/>
    </source>
</evidence>
<keyword evidence="4" id="KW-0813">Transport</keyword>
<keyword evidence="6" id="KW-0931">ER-Golgi transport</keyword>
<keyword evidence="5" id="KW-0256">Endoplasmic reticulum</keyword>
<dbReference type="GO" id="GO:0005794">
    <property type="term" value="C:Golgi apparatus"/>
    <property type="evidence" value="ECO:0007669"/>
    <property type="project" value="UniProtKB-SubCell"/>
</dbReference>
<sequence>MADYLEKGTEHEDEYMISEKEVLVNRFISVPKDTGGFNCGAFVAGIVKGVLDNAGFPTIVTAHFVHVEGRQLFCLNLLKRYYEGKRY</sequence>
<dbReference type="SUPFAM" id="SSF111126">
    <property type="entry name" value="Ligand-binding domain in the NO signalling and Golgi transport"/>
    <property type="match status" value="1"/>
</dbReference>
<evidence type="ECO:0000256" key="7">
    <source>
        <dbReference type="ARBA" id="ARBA00023034"/>
    </source>
</evidence>
<evidence type="ECO:0000256" key="3">
    <source>
        <dbReference type="ARBA" id="ARBA00006218"/>
    </source>
</evidence>
<dbReference type="EMBL" id="JBEAFC010000003">
    <property type="protein sequence ID" value="KAL1563491.1"/>
    <property type="molecule type" value="Genomic_DNA"/>
</dbReference>
<name>A0ABD1I426_SALDI</name>
<comment type="similarity">
    <text evidence="3">Belongs to the TRAPP small subunits family. BET3 subfamily.</text>
</comment>
<comment type="caution">
    <text evidence="8">The sequence shown here is derived from an EMBL/GenBank/DDBJ whole genome shotgun (WGS) entry which is preliminary data.</text>
</comment>
<dbReference type="InterPro" id="IPR024096">
    <property type="entry name" value="NO_sig/Golgi_transp_ligand-bd"/>
</dbReference>
<dbReference type="Pfam" id="PF04051">
    <property type="entry name" value="TRAPP"/>
    <property type="match status" value="1"/>
</dbReference>
<accession>A0ABD1I426</accession>
<evidence type="ECO:0000256" key="5">
    <source>
        <dbReference type="ARBA" id="ARBA00022824"/>
    </source>
</evidence>
<dbReference type="Proteomes" id="UP001567538">
    <property type="component" value="Unassembled WGS sequence"/>
</dbReference>